<feature type="region of interest" description="Disordered" evidence="2">
    <location>
        <begin position="99"/>
        <end position="124"/>
    </location>
</feature>
<dbReference type="GO" id="GO:0008270">
    <property type="term" value="F:zinc ion binding"/>
    <property type="evidence" value="ECO:0007669"/>
    <property type="project" value="UniProtKB-KW"/>
</dbReference>
<evidence type="ECO:0000313" key="5">
    <source>
        <dbReference type="Proteomes" id="UP001174936"/>
    </source>
</evidence>
<evidence type="ECO:0000256" key="1">
    <source>
        <dbReference type="PROSITE-ProRule" id="PRU00042"/>
    </source>
</evidence>
<feature type="compositionally biased region" description="Pro residues" evidence="2">
    <location>
        <begin position="394"/>
        <end position="408"/>
    </location>
</feature>
<dbReference type="AlphaFoldDB" id="A0AA39XXR8"/>
<dbReference type="EMBL" id="JAULSV010000006">
    <property type="protein sequence ID" value="KAK0641516.1"/>
    <property type="molecule type" value="Genomic_DNA"/>
</dbReference>
<comment type="caution">
    <text evidence="4">The sequence shown here is derived from an EMBL/GenBank/DDBJ whole genome shotgun (WGS) entry which is preliminary data.</text>
</comment>
<dbReference type="Proteomes" id="UP001174936">
    <property type="component" value="Unassembled WGS sequence"/>
</dbReference>
<dbReference type="InterPro" id="IPR013087">
    <property type="entry name" value="Znf_C2H2_type"/>
</dbReference>
<organism evidence="4 5">
    <name type="scientific">Cercophora newfieldiana</name>
    <dbReference type="NCBI Taxonomy" id="92897"/>
    <lineage>
        <taxon>Eukaryota</taxon>
        <taxon>Fungi</taxon>
        <taxon>Dikarya</taxon>
        <taxon>Ascomycota</taxon>
        <taxon>Pezizomycotina</taxon>
        <taxon>Sordariomycetes</taxon>
        <taxon>Sordariomycetidae</taxon>
        <taxon>Sordariales</taxon>
        <taxon>Lasiosphaeriaceae</taxon>
        <taxon>Cercophora</taxon>
    </lineage>
</organism>
<feature type="compositionally biased region" description="Polar residues" evidence="2">
    <location>
        <begin position="109"/>
        <end position="123"/>
    </location>
</feature>
<evidence type="ECO:0000256" key="2">
    <source>
        <dbReference type="SAM" id="MobiDB-lite"/>
    </source>
</evidence>
<proteinExistence type="predicted"/>
<feature type="compositionally biased region" description="Low complexity" evidence="2">
    <location>
        <begin position="436"/>
        <end position="477"/>
    </location>
</feature>
<feature type="domain" description="C2H2-type" evidence="3">
    <location>
        <begin position="190"/>
        <end position="220"/>
    </location>
</feature>
<keyword evidence="1" id="KW-0863">Zinc-finger</keyword>
<name>A0AA39XXR8_9PEZI</name>
<evidence type="ECO:0000259" key="3">
    <source>
        <dbReference type="PROSITE" id="PS50157"/>
    </source>
</evidence>
<feature type="compositionally biased region" description="Basic and acidic residues" evidence="2">
    <location>
        <begin position="411"/>
        <end position="421"/>
    </location>
</feature>
<protein>
    <recommendedName>
        <fullName evidence="3">C2H2-type domain-containing protein</fullName>
    </recommendedName>
</protein>
<feature type="region of interest" description="Disordered" evidence="2">
    <location>
        <begin position="391"/>
        <end position="496"/>
    </location>
</feature>
<accession>A0AA39XXR8</accession>
<gene>
    <name evidence="4" type="ORF">B0T16DRAFT_215937</name>
</gene>
<keyword evidence="5" id="KW-1185">Reference proteome</keyword>
<sequence>MQNGNDPIAQLRAYYPLPDAILILQILRPLLNDAGKASLPFLESELASNPSAARLSISTLGSSRSGRSITSPVFERSGSGMGFSDVSSIASGFMPDNESLSGAGPQSLGPPSSGQRKYKSTQAHRVAKQAQKAAAAAAAAASAASSPILSPRKPSFECPFCWELKIPTSISRKADLKRHFKQFHQNNAQWICQERGCSKAFDWKSAFEAHLKENHGNTQHPSDSHQVKLCPQVVFACGFSNCRLVFEATSDEDAEKKAQEYFNHVANHFDDNLTHRNWSFSVRIRNLMRQPAVESHWKDRKKAAQDPMWQPHTSSVVKKILETRHFTDIPLLVQWVVNLGSFAYNQPHSPLPKLPAELRLPVKDTCTLVLDGHGPQLLRRESHRHLAATLDHAAPPPPKEAPDPVPAEPDPEPKIEPKPEPEMDMEPEYSAPLPPQHQQHQQQHQHQQQQSQQPDPNQQHQHQHQQHQQQQHHQQPQQHHHQQHQQQQQPLSLADFDPDASSFLAFQHQHLMHHQLDAQPHASTTSAAVNAPTFVDSQPITHWLGMTEPRQNMPLQPHLDAIISYPHHPHHSVMATSDYRPVTPAHQLLGQDVFASMMPPQANSMTPVDMEMDMRDCAYEGDVGNCF</sequence>
<keyword evidence="1" id="KW-0862">Zinc</keyword>
<dbReference type="SMART" id="SM00355">
    <property type="entry name" value="ZnF_C2H2"/>
    <property type="match status" value="2"/>
</dbReference>
<reference evidence="4" key="1">
    <citation type="submission" date="2023-06" db="EMBL/GenBank/DDBJ databases">
        <title>Genome-scale phylogeny and comparative genomics of the fungal order Sordariales.</title>
        <authorList>
            <consortium name="Lawrence Berkeley National Laboratory"/>
            <person name="Hensen N."/>
            <person name="Bonometti L."/>
            <person name="Westerberg I."/>
            <person name="Brannstrom I.O."/>
            <person name="Guillou S."/>
            <person name="Cros-Aarteil S."/>
            <person name="Calhoun S."/>
            <person name="Haridas S."/>
            <person name="Kuo A."/>
            <person name="Mondo S."/>
            <person name="Pangilinan J."/>
            <person name="Riley R."/>
            <person name="Labutti K."/>
            <person name="Andreopoulos B."/>
            <person name="Lipzen A."/>
            <person name="Chen C."/>
            <person name="Yanf M."/>
            <person name="Daum C."/>
            <person name="Ng V."/>
            <person name="Clum A."/>
            <person name="Steindorff A."/>
            <person name="Ohm R."/>
            <person name="Martin F."/>
            <person name="Silar P."/>
            <person name="Natvig D."/>
            <person name="Lalanne C."/>
            <person name="Gautier V."/>
            <person name="Ament-Velasquez S.L."/>
            <person name="Kruys A."/>
            <person name="Hutchinson M.I."/>
            <person name="Powell A.J."/>
            <person name="Barry K."/>
            <person name="Miller A.N."/>
            <person name="Grigoriev I.V."/>
            <person name="Debuchy R."/>
            <person name="Gladieux P."/>
            <person name="Thoren M.H."/>
            <person name="Johannesson H."/>
        </authorList>
    </citation>
    <scope>NUCLEOTIDE SEQUENCE</scope>
    <source>
        <strain evidence="4">SMH2532-1</strain>
    </source>
</reference>
<dbReference type="PROSITE" id="PS00028">
    <property type="entry name" value="ZINC_FINGER_C2H2_1"/>
    <property type="match status" value="1"/>
</dbReference>
<evidence type="ECO:0000313" key="4">
    <source>
        <dbReference type="EMBL" id="KAK0641516.1"/>
    </source>
</evidence>
<keyword evidence="1" id="KW-0479">Metal-binding</keyword>
<dbReference type="PROSITE" id="PS50157">
    <property type="entry name" value="ZINC_FINGER_C2H2_2"/>
    <property type="match status" value="1"/>
</dbReference>
<dbReference type="Gene3D" id="3.30.160.60">
    <property type="entry name" value="Classic Zinc Finger"/>
    <property type="match status" value="1"/>
</dbReference>